<dbReference type="AlphaFoldDB" id="A0A1H6K7K4"/>
<dbReference type="PANTHER" id="PTHR38440">
    <property type="entry name" value="UPF0398 PROTEIN YPSA"/>
    <property type="match status" value="1"/>
</dbReference>
<accession>A0A1H6K7K4</accession>
<dbReference type="Pfam" id="PF06908">
    <property type="entry name" value="YpsA"/>
    <property type="match status" value="1"/>
</dbReference>
<evidence type="ECO:0000313" key="2">
    <source>
        <dbReference type="Proteomes" id="UP000183190"/>
    </source>
</evidence>
<dbReference type="Proteomes" id="UP000183190">
    <property type="component" value="Unassembled WGS sequence"/>
</dbReference>
<dbReference type="SUPFAM" id="SSF102405">
    <property type="entry name" value="MCP/YpsA-like"/>
    <property type="match status" value="1"/>
</dbReference>
<protein>
    <submittedName>
        <fullName evidence="1">Uncharacterized SPBc2 prophage-derived protein YoqJ</fullName>
    </submittedName>
</protein>
<organism evidence="1 2">
    <name type="scientific">Ruminococcus flavefaciens</name>
    <dbReference type="NCBI Taxonomy" id="1265"/>
    <lineage>
        <taxon>Bacteria</taxon>
        <taxon>Bacillati</taxon>
        <taxon>Bacillota</taxon>
        <taxon>Clostridia</taxon>
        <taxon>Eubacteriales</taxon>
        <taxon>Oscillospiraceae</taxon>
        <taxon>Ruminococcus</taxon>
    </lineage>
</organism>
<dbReference type="OrthoDB" id="1795759at2"/>
<dbReference type="RefSeq" id="WP_074717078.1">
    <property type="nucleotide sequence ID" value="NZ_FNWV01000007.1"/>
</dbReference>
<reference evidence="1 2" key="1">
    <citation type="submission" date="2016-10" db="EMBL/GenBank/DDBJ databases">
        <authorList>
            <person name="de Groot N.N."/>
        </authorList>
    </citation>
    <scope>NUCLEOTIDE SEQUENCE [LARGE SCALE GENOMIC DNA]</scope>
    <source>
        <strain evidence="1 2">YAD2003</strain>
    </source>
</reference>
<dbReference type="InterPro" id="IPR010697">
    <property type="entry name" value="YspA"/>
</dbReference>
<sequence>MLFSLDSGIEVMPAETIETDAGRTVCFTGHRESSVIPYMKDPVYSRITLRTVQLMLFRYIDMAVEYGYKSFISGLAVGTDLWAAKYILNKKRADSSIRLIGVMPYLRHAERFSSSYREMLEDVEKGADMLLTTNTDPTVVYGKSRTGENTSPDLYRVRNYFMVDHASAVISYFNEGSFKSGTYQTLNYAVRQGLKIRRFGLEDAYSVIDECGADIESIRRKLVFMENVFDLPY</sequence>
<dbReference type="PANTHER" id="PTHR38440:SF1">
    <property type="entry name" value="UPF0398 PROTEIN SPR0331"/>
    <property type="match status" value="1"/>
</dbReference>
<gene>
    <name evidence="1" type="ORF">SAMN02910265_02061</name>
</gene>
<name>A0A1H6K7K4_RUMFL</name>
<evidence type="ECO:0000313" key="1">
    <source>
        <dbReference type="EMBL" id="SEH67770.1"/>
    </source>
</evidence>
<proteinExistence type="predicted"/>
<dbReference type="Gene3D" id="3.40.50.450">
    <property type="match status" value="1"/>
</dbReference>
<dbReference type="EMBL" id="FNWV01000007">
    <property type="protein sequence ID" value="SEH67770.1"/>
    <property type="molecule type" value="Genomic_DNA"/>
</dbReference>